<dbReference type="PANTHER" id="PTHR11764">
    <property type="entry name" value="TERPENE CYCLASE/MUTASE FAMILY MEMBER"/>
    <property type="match status" value="1"/>
</dbReference>
<evidence type="ECO:0000256" key="14">
    <source>
        <dbReference type="RuleBase" id="RU362003"/>
    </source>
</evidence>
<accession>A0A4P6XL70</accession>
<name>A0A4P6XL70_9ASCO</name>
<dbReference type="CDD" id="cd02892">
    <property type="entry name" value="SQCY_1"/>
    <property type="match status" value="1"/>
</dbReference>
<dbReference type="Pfam" id="PF13243">
    <property type="entry name" value="SQHop_cyclase_C"/>
    <property type="match status" value="1"/>
</dbReference>
<evidence type="ECO:0000256" key="9">
    <source>
        <dbReference type="ARBA" id="ARBA00023098"/>
    </source>
</evidence>
<dbReference type="PROSITE" id="PS01074">
    <property type="entry name" value="TERPENE_SYNTHASES"/>
    <property type="match status" value="1"/>
</dbReference>
<evidence type="ECO:0000256" key="10">
    <source>
        <dbReference type="ARBA" id="ARBA00023136"/>
    </source>
</evidence>
<dbReference type="GO" id="GO:0016104">
    <property type="term" value="P:triterpenoid biosynthetic process"/>
    <property type="evidence" value="ECO:0007669"/>
    <property type="project" value="InterPro"/>
</dbReference>
<dbReference type="EMBL" id="CP034456">
    <property type="protein sequence ID" value="QBM86441.1"/>
    <property type="molecule type" value="Genomic_DNA"/>
</dbReference>
<sequence>MMYYSDTIGIPPSDKTRWRLRTDELGRETWHYLSETESQLEPQSNTTKYLLGMADFEKPAPEKEINTAMESAMKGAEFLAHIQEECGIFACQYKGPMFMTVGYVFASYFTKTDIPDVKKHEMIRYIVNTAHPVDGGWGLHSVDKSTCFGTTINYVVLRLLGLPSDHAVCQKARKTLHKLGGALGNPHWGKAWLSLLNLYGWEGVNPAPPEMWLLPYSLSIHPARWWVHTRAIYLPLAYLSANRSTCAVDPLLEEIRSEIYLPRQLPYESIDFSLHRNTVCGVDLYYPHTRVLDLLNWCIAKYEKYVRPKWLLNKTNRTVYDLIKKECQNTEYLCIAPVSFAFNMVVTYLEEGPDSAAFAGFLQKKDDVVFHGPQGLTVMGTNGVQVWDVAFMCQYLIMAGLSRHLKYHDMILKGYWFLRRSQFTEECVEGSYRDKRKGAWPFSTKTQGYTVSDCTAEAMKAIIMVENDEYLGPQISDKIARQNLEDAVDRILFIQDTGSFEYGSFSAYEKIRASPLMEWLSPAEVFNQIMVEYPYVECTDSSVFGLLYFSKYYPDYKPEEILHAIDIAIAYIENAQDKFDGSWYGSWGVCYTYAAMFAVEALESVGKVYDNSEVVKKGLDFLVAKQELDGGWSESMKACETHTYVPSGQSLVVQTAWAVIALILGGYPDRTPIDRGIKLIIQRQSLEGEWKFEDVEGVFNHSCAIEYPTYKFLFPIKALGLYAARFGQDAAPLE</sequence>
<dbReference type="FunFam" id="1.50.10.20:FF:000027">
    <property type="entry name" value="Terpene cyclase/mutase family member"/>
    <property type="match status" value="1"/>
</dbReference>
<feature type="domain" description="Squalene cyclase C-terminal" evidence="15">
    <location>
        <begin position="386"/>
        <end position="723"/>
    </location>
</feature>
<dbReference type="InterPro" id="IPR008930">
    <property type="entry name" value="Terpenoid_cyclase/PrenylTrfase"/>
</dbReference>
<dbReference type="EC" id="5.4.99.-" evidence="14"/>
<dbReference type="InterPro" id="IPR032697">
    <property type="entry name" value="SQ_cyclase_N"/>
</dbReference>
<evidence type="ECO:0000256" key="5">
    <source>
        <dbReference type="ARBA" id="ARBA00022677"/>
    </source>
</evidence>
<dbReference type="AlphaFoldDB" id="A0A4P6XL70"/>
<dbReference type="NCBIfam" id="TIGR01787">
    <property type="entry name" value="squalene_cyclas"/>
    <property type="match status" value="1"/>
</dbReference>
<evidence type="ECO:0000256" key="3">
    <source>
        <dbReference type="ARBA" id="ARBA00009755"/>
    </source>
</evidence>
<evidence type="ECO:0000259" key="15">
    <source>
        <dbReference type="Pfam" id="PF13243"/>
    </source>
</evidence>
<keyword evidence="11 14" id="KW-0413">Isomerase</keyword>
<evidence type="ECO:0000256" key="7">
    <source>
        <dbReference type="ARBA" id="ARBA00022824"/>
    </source>
</evidence>
<dbReference type="PANTHER" id="PTHR11764:SF20">
    <property type="entry name" value="LANOSTEROL SYNTHASE"/>
    <property type="match status" value="1"/>
</dbReference>
<keyword evidence="9" id="KW-0443">Lipid metabolism</keyword>
<dbReference type="Pfam" id="PF13249">
    <property type="entry name" value="SQHop_cyclase_N"/>
    <property type="match status" value="1"/>
</dbReference>
<evidence type="ECO:0000256" key="6">
    <source>
        <dbReference type="ARBA" id="ARBA00022737"/>
    </source>
</evidence>
<dbReference type="GO" id="GO:0005811">
    <property type="term" value="C:lipid droplet"/>
    <property type="evidence" value="ECO:0007669"/>
    <property type="project" value="UniProtKB-SubCell"/>
</dbReference>
<evidence type="ECO:0000256" key="12">
    <source>
        <dbReference type="ARBA" id="ARBA00051240"/>
    </source>
</evidence>
<comment type="catalytic activity">
    <reaction evidence="12">
        <text>(S)-2,3-epoxysqualene = lanosterol</text>
        <dbReference type="Rhea" id="RHEA:14621"/>
        <dbReference type="ChEBI" id="CHEBI:15441"/>
        <dbReference type="ChEBI" id="CHEBI:16521"/>
        <dbReference type="EC" id="5.4.99.7"/>
    </reaction>
    <physiologicalReaction direction="left-to-right" evidence="12">
        <dbReference type="Rhea" id="RHEA:14622"/>
    </physiologicalReaction>
</comment>
<evidence type="ECO:0000256" key="4">
    <source>
        <dbReference type="ARBA" id="ARBA00022516"/>
    </source>
</evidence>
<proteinExistence type="inferred from homology"/>
<comment type="pathway">
    <text evidence="13">Terpene metabolism; lanosterol biosynthesis; lanosterol from farnesyl diphosphate: step 3/3.</text>
</comment>
<dbReference type="InterPro" id="IPR032696">
    <property type="entry name" value="SQ_cyclase_C"/>
</dbReference>
<evidence type="ECO:0000259" key="16">
    <source>
        <dbReference type="Pfam" id="PF13249"/>
    </source>
</evidence>
<gene>
    <name evidence="17" type="primary">MPUL0A10830</name>
    <name evidence="17" type="ORF">METSCH_A10830</name>
</gene>
<keyword evidence="5" id="KW-0551">Lipid droplet</keyword>
<dbReference type="Gene3D" id="6.20.120.20">
    <property type="match status" value="1"/>
</dbReference>
<organism evidence="17 18">
    <name type="scientific">Metschnikowia aff. pulcherrima</name>
    <dbReference type="NCBI Taxonomy" id="2163413"/>
    <lineage>
        <taxon>Eukaryota</taxon>
        <taxon>Fungi</taxon>
        <taxon>Dikarya</taxon>
        <taxon>Ascomycota</taxon>
        <taxon>Saccharomycotina</taxon>
        <taxon>Pichiomycetes</taxon>
        <taxon>Metschnikowiaceae</taxon>
        <taxon>Metschnikowia</taxon>
    </lineage>
</organism>
<comment type="subcellular location">
    <subcellularLocation>
        <location evidence="1">Endoplasmic reticulum membrane</location>
        <topology evidence="1">Peripheral membrane protein</topology>
    </subcellularLocation>
    <subcellularLocation>
        <location evidence="2">Lipid droplet</location>
    </subcellularLocation>
</comment>
<evidence type="ECO:0000256" key="8">
    <source>
        <dbReference type="ARBA" id="ARBA00022955"/>
    </source>
</evidence>
<dbReference type="SUPFAM" id="SSF48239">
    <property type="entry name" value="Terpenoid cyclases/Protein prenyltransferases"/>
    <property type="match status" value="2"/>
</dbReference>
<reference evidence="18" key="1">
    <citation type="submission" date="2019-03" db="EMBL/GenBank/DDBJ databases">
        <title>Snf2 controls pulcherriminic acid biosynthesis and connects pigmentation and antifungal activity of the yeast Metschnikowia pulcherrima.</title>
        <authorList>
            <person name="Gore-Lloyd D."/>
            <person name="Sumann I."/>
            <person name="Brachmann A.O."/>
            <person name="Schneeberger K."/>
            <person name="Ortiz-Merino R.A."/>
            <person name="Moreno-Beltran M."/>
            <person name="Schlaefli M."/>
            <person name="Kirner P."/>
            <person name="Santos Kron A."/>
            <person name="Wolfe K.H."/>
            <person name="Piel J."/>
            <person name="Ahrens C.H."/>
            <person name="Henk D."/>
            <person name="Freimoser F.M."/>
        </authorList>
    </citation>
    <scope>NUCLEOTIDE SEQUENCE [LARGE SCALE GENOMIC DNA]</scope>
    <source>
        <strain evidence="18">APC 1.2</strain>
    </source>
</reference>
<evidence type="ECO:0000313" key="18">
    <source>
        <dbReference type="Proteomes" id="UP000292447"/>
    </source>
</evidence>
<evidence type="ECO:0000313" key="17">
    <source>
        <dbReference type="EMBL" id="QBM86441.1"/>
    </source>
</evidence>
<keyword evidence="18" id="KW-1185">Reference proteome</keyword>
<dbReference type="FunFam" id="1.50.10.20:FF:000003">
    <property type="entry name" value="Terpene cyclase/mutase family member"/>
    <property type="match status" value="1"/>
</dbReference>
<keyword evidence="6" id="KW-0677">Repeat</keyword>
<dbReference type="STRING" id="2163413.A0A4P6XL70"/>
<dbReference type="Gene3D" id="1.50.10.20">
    <property type="match status" value="2"/>
</dbReference>
<feature type="domain" description="Squalene cyclase N-terminal" evidence="16">
    <location>
        <begin position="76"/>
        <end position="262"/>
    </location>
</feature>
<evidence type="ECO:0000256" key="1">
    <source>
        <dbReference type="ARBA" id="ARBA00004406"/>
    </source>
</evidence>
<dbReference type="SFLD" id="SFLDG01016">
    <property type="entry name" value="Prenyltransferase_Like_2"/>
    <property type="match status" value="1"/>
</dbReference>
<dbReference type="Proteomes" id="UP000292447">
    <property type="component" value="Chromosome I"/>
</dbReference>
<dbReference type="InterPro" id="IPR002365">
    <property type="entry name" value="Terpene_synthase_CS"/>
</dbReference>
<keyword evidence="10" id="KW-0472">Membrane</keyword>
<protein>
    <recommendedName>
        <fullName evidence="14">Terpene cyclase/mutase family member</fullName>
        <ecNumber evidence="14">5.4.99.-</ecNumber>
    </recommendedName>
</protein>
<evidence type="ECO:0000256" key="11">
    <source>
        <dbReference type="ARBA" id="ARBA00023235"/>
    </source>
</evidence>
<dbReference type="GO" id="GO:0005789">
    <property type="term" value="C:endoplasmic reticulum membrane"/>
    <property type="evidence" value="ECO:0007669"/>
    <property type="project" value="UniProtKB-SubCell"/>
</dbReference>
<comment type="similarity">
    <text evidence="3 14">Belongs to the terpene cyclase/mutase family.</text>
</comment>
<keyword evidence="8" id="KW-0752">Steroid biosynthesis</keyword>
<evidence type="ECO:0000256" key="13">
    <source>
        <dbReference type="ARBA" id="ARBA00060682"/>
    </source>
</evidence>
<dbReference type="GO" id="GO:0006696">
    <property type="term" value="P:ergosterol biosynthetic process"/>
    <property type="evidence" value="ECO:0007669"/>
    <property type="project" value="TreeGrafter"/>
</dbReference>
<dbReference type="GO" id="GO:0000250">
    <property type="term" value="F:lanosterol synthase activity"/>
    <property type="evidence" value="ECO:0007669"/>
    <property type="project" value="UniProtKB-EC"/>
</dbReference>
<dbReference type="InterPro" id="IPR018333">
    <property type="entry name" value="Squalene_cyclase"/>
</dbReference>
<keyword evidence="4" id="KW-0444">Lipid biosynthesis</keyword>
<evidence type="ECO:0000256" key="2">
    <source>
        <dbReference type="ARBA" id="ARBA00004502"/>
    </source>
</evidence>
<keyword evidence="7" id="KW-0256">Endoplasmic reticulum</keyword>